<comment type="caution">
    <text evidence="1">The sequence shown here is derived from an EMBL/GenBank/DDBJ whole genome shotgun (WGS) entry which is preliminary data.</text>
</comment>
<protein>
    <submittedName>
        <fullName evidence="1">Uncharacterized protein</fullName>
    </submittedName>
</protein>
<evidence type="ECO:0000313" key="3">
    <source>
        <dbReference type="Proteomes" id="UP001177935"/>
    </source>
</evidence>
<dbReference type="AlphaFoldDB" id="A0AB35N4V1"/>
<reference evidence="2 4" key="2">
    <citation type="submission" date="2024-06" db="EMBL/GenBank/DDBJ databases">
        <authorList>
            <person name="Steensen K."/>
            <person name="Seneca J."/>
            <person name="Bartlau N."/>
            <person name="Yu A.X."/>
            <person name="Polz M.F."/>
        </authorList>
    </citation>
    <scope>NUCLEOTIDE SEQUENCE [LARGE SCALE GENOMIC DNA]</scope>
    <source>
        <strain evidence="2 4">1F145</strain>
    </source>
</reference>
<keyword evidence="4" id="KW-1185">Reference proteome</keyword>
<dbReference type="Proteomes" id="UP001569200">
    <property type="component" value="Unassembled WGS sequence"/>
</dbReference>
<accession>A0AB35N4V1</accession>
<reference evidence="1" key="1">
    <citation type="submission" date="2023-07" db="EMBL/GenBank/DDBJ databases">
        <title>Genome content predicts the carbon catabolic preferences of heterotrophic bacteria.</title>
        <authorList>
            <person name="Gralka M."/>
        </authorList>
    </citation>
    <scope>NUCLEOTIDE SEQUENCE</scope>
    <source>
        <strain evidence="1">6E02</strain>
    </source>
</reference>
<evidence type="ECO:0000313" key="2">
    <source>
        <dbReference type="EMBL" id="MEZ8184006.1"/>
    </source>
</evidence>
<dbReference type="RefSeq" id="WP_017098235.1">
    <property type="nucleotide sequence ID" value="NZ_CAWNTE010000117.1"/>
</dbReference>
<sequence length="92" mass="10435">MKPFSKKVKTHRLNTLIDKVQGTGTYRVEVGHIDDQEVIHLLLHRTEKQMLVDLLKVRKCLAARLLVYVSSNSDPDMSVVMKAVEGGCWMNA</sequence>
<name>A0AB35N4V1_VIBSP</name>
<dbReference type="EMBL" id="JAUYVL010000028">
    <property type="protein sequence ID" value="MDP2503921.1"/>
    <property type="molecule type" value="Genomic_DNA"/>
</dbReference>
<proteinExistence type="predicted"/>
<evidence type="ECO:0000313" key="1">
    <source>
        <dbReference type="EMBL" id="MDP2503921.1"/>
    </source>
</evidence>
<dbReference type="Proteomes" id="UP001177935">
    <property type="component" value="Unassembled WGS sequence"/>
</dbReference>
<dbReference type="EMBL" id="JBGOOW010000077">
    <property type="protein sequence ID" value="MEZ8184006.1"/>
    <property type="molecule type" value="Genomic_DNA"/>
</dbReference>
<organism evidence="1 3">
    <name type="scientific">Vibrio splendidus</name>
    <dbReference type="NCBI Taxonomy" id="29497"/>
    <lineage>
        <taxon>Bacteria</taxon>
        <taxon>Pseudomonadati</taxon>
        <taxon>Pseudomonadota</taxon>
        <taxon>Gammaproteobacteria</taxon>
        <taxon>Vibrionales</taxon>
        <taxon>Vibrionaceae</taxon>
        <taxon>Vibrio</taxon>
    </lineage>
</organism>
<gene>
    <name evidence="2" type="ORF">ACED33_25410</name>
    <name evidence="1" type="ORF">Q8W42_24865</name>
</gene>
<evidence type="ECO:0000313" key="4">
    <source>
        <dbReference type="Proteomes" id="UP001569200"/>
    </source>
</evidence>